<gene>
    <name evidence="3" type="ORF">Taro_004644</name>
</gene>
<protein>
    <submittedName>
        <fullName evidence="3">Uncharacterized protein</fullName>
    </submittedName>
</protein>
<feature type="region of interest" description="Disordered" evidence="1">
    <location>
        <begin position="80"/>
        <end position="130"/>
    </location>
</feature>
<sequence>MVARLNISRTRPAHNRVVTARPGEGPKHRRTSGGPKGAGVVTARPGEGPKHRRSSGGPKRAVKRLMGDLCVSSPFFPTAASPLPFDSAGDSGRKGPRLKAGRPGGARRPVEDEEAILTSPPSPLAGDQKEQRLPEAYLVPRDLSAWRPAGARRGTRKPSSPSTRPPFASRRRSRGTHNSKIATFSLLSPLCEVFFFLIFFSLFPPSPFGELTASAGLIWRASSCTGGRRNSGSRRHTSFPGICGHGCRREHVGGRGSHPHLPHPPLASRRRSRGPRAAPAAGGTAAPGGIPRAPRSMGMEAGGSTSGDEEAILTFHTPPSPLGGDQEFRQMNMVLGDQLLLRLFLAASASSRGEARSPSPDPPARVFFLAFSASALPGRFCFLMRGNPISIAGSTCSSPLPRIFCFCSSWQFLLPHQGKPDLHRCFHLLPTMCQRKEATTQLLSSFSLSQQSEKLWVCPGPPGLTASLWGEAPEEVASSGALRREGRVFRRASDVVGGDTPGDFAW</sequence>
<evidence type="ECO:0000313" key="4">
    <source>
        <dbReference type="Proteomes" id="UP000652761"/>
    </source>
</evidence>
<dbReference type="Proteomes" id="UP000652761">
    <property type="component" value="Unassembled WGS sequence"/>
</dbReference>
<comment type="caution">
    <text evidence="3">The sequence shown here is derived from an EMBL/GenBank/DDBJ whole genome shotgun (WGS) entry which is preliminary data.</text>
</comment>
<evidence type="ECO:0000313" key="3">
    <source>
        <dbReference type="EMBL" id="MQL72299.1"/>
    </source>
</evidence>
<feature type="region of interest" description="Disordered" evidence="1">
    <location>
        <begin position="1"/>
        <end position="60"/>
    </location>
</feature>
<evidence type="ECO:0000256" key="2">
    <source>
        <dbReference type="SAM" id="Phobius"/>
    </source>
</evidence>
<name>A0A843TVH3_COLES</name>
<dbReference type="AlphaFoldDB" id="A0A843TVH3"/>
<keyword evidence="2" id="KW-0812">Transmembrane</keyword>
<organism evidence="3 4">
    <name type="scientific">Colocasia esculenta</name>
    <name type="common">Wild taro</name>
    <name type="synonym">Arum esculentum</name>
    <dbReference type="NCBI Taxonomy" id="4460"/>
    <lineage>
        <taxon>Eukaryota</taxon>
        <taxon>Viridiplantae</taxon>
        <taxon>Streptophyta</taxon>
        <taxon>Embryophyta</taxon>
        <taxon>Tracheophyta</taxon>
        <taxon>Spermatophyta</taxon>
        <taxon>Magnoliopsida</taxon>
        <taxon>Liliopsida</taxon>
        <taxon>Araceae</taxon>
        <taxon>Aroideae</taxon>
        <taxon>Colocasieae</taxon>
        <taxon>Colocasia</taxon>
    </lineage>
</organism>
<feature type="region of interest" description="Disordered" evidence="1">
    <location>
        <begin position="253"/>
        <end position="311"/>
    </location>
</feature>
<feature type="compositionally biased region" description="Low complexity" evidence="1">
    <location>
        <begin position="275"/>
        <end position="296"/>
    </location>
</feature>
<evidence type="ECO:0000256" key="1">
    <source>
        <dbReference type="SAM" id="MobiDB-lite"/>
    </source>
</evidence>
<feature type="transmembrane region" description="Helical" evidence="2">
    <location>
        <begin position="181"/>
        <end position="203"/>
    </location>
</feature>
<keyword evidence="4" id="KW-1185">Reference proteome</keyword>
<dbReference type="EMBL" id="NMUH01000126">
    <property type="protein sequence ID" value="MQL72299.1"/>
    <property type="molecule type" value="Genomic_DNA"/>
</dbReference>
<feature type="region of interest" description="Disordered" evidence="1">
    <location>
        <begin position="225"/>
        <end position="244"/>
    </location>
</feature>
<feature type="compositionally biased region" description="Low complexity" evidence="1">
    <location>
        <begin position="157"/>
        <end position="166"/>
    </location>
</feature>
<accession>A0A843TVH3</accession>
<reference evidence="3" key="1">
    <citation type="submission" date="2017-07" db="EMBL/GenBank/DDBJ databases">
        <title>Taro Niue Genome Assembly and Annotation.</title>
        <authorList>
            <person name="Atibalentja N."/>
            <person name="Keating K."/>
            <person name="Fields C.J."/>
        </authorList>
    </citation>
    <scope>NUCLEOTIDE SEQUENCE</scope>
    <source>
        <strain evidence="3">Niue_2</strain>
        <tissue evidence="3">Leaf</tissue>
    </source>
</reference>
<feature type="region of interest" description="Disordered" evidence="1">
    <location>
        <begin position="147"/>
        <end position="175"/>
    </location>
</feature>
<keyword evidence="2" id="KW-0472">Membrane</keyword>
<keyword evidence="2" id="KW-1133">Transmembrane helix</keyword>
<proteinExistence type="predicted"/>